<name>A0A4U5JWP1_9GAMM</name>
<dbReference type="Gene3D" id="3.40.430.10">
    <property type="entry name" value="Dihydrofolate Reductase, subunit A"/>
    <property type="match status" value="1"/>
</dbReference>
<dbReference type="OrthoDB" id="2313602at2"/>
<dbReference type="InterPro" id="IPR024072">
    <property type="entry name" value="DHFR-like_dom_sf"/>
</dbReference>
<sequence length="191" mass="20302">MSRVTLHFSVSLDGYAAGPAISAEDPLGVGGERLHDWLFAPERGEADLQVEREIRAAAQAVVLGRRTFDLGLAHWNDTPFPAPSFVLTHRPQAPLAQKSGTFTFVGDGIVDAIARGKAAAQGGGVIVMGVDTARQALRAGLVDEIDLQLAPIMLGGGERLFEGLDPEAEGYRLERVLPSPNVVHLRYLAGA</sequence>
<dbReference type="InterPro" id="IPR050765">
    <property type="entry name" value="Riboflavin_Biosynth_HTPR"/>
</dbReference>
<dbReference type="Proteomes" id="UP000308707">
    <property type="component" value="Unassembled WGS sequence"/>
</dbReference>
<evidence type="ECO:0000259" key="1">
    <source>
        <dbReference type="Pfam" id="PF01872"/>
    </source>
</evidence>
<dbReference type="PANTHER" id="PTHR38011">
    <property type="entry name" value="DIHYDROFOLATE REDUCTASE FAMILY PROTEIN (AFU_ORTHOLOGUE AFUA_8G06820)"/>
    <property type="match status" value="1"/>
</dbReference>
<evidence type="ECO:0000313" key="3">
    <source>
        <dbReference type="Proteomes" id="UP000308707"/>
    </source>
</evidence>
<reference evidence="2 3" key="1">
    <citation type="submission" date="2019-04" db="EMBL/GenBank/DDBJ databases">
        <title>Reference strain of H23.</title>
        <authorList>
            <person name="Luo X."/>
        </authorList>
    </citation>
    <scope>NUCLEOTIDE SEQUENCE [LARGE SCALE GENOMIC DNA]</scope>
    <source>
        <strain evidence="2 3">H23</strain>
    </source>
</reference>
<dbReference type="EMBL" id="SZUA01000001">
    <property type="protein sequence ID" value="TKR33091.1"/>
    <property type="molecule type" value="Genomic_DNA"/>
</dbReference>
<dbReference type="GO" id="GO:0008703">
    <property type="term" value="F:5-amino-6-(5-phosphoribosylamino)uracil reductase activity"/>
    <property type="evidence" value="ECO:0007669"/>
    <property type="project" value="InterPro"/>
</dbReference>
<dbReference type="Pfam" id="PF01872">
    <property type="entry name" value="RibD_C"/>
    <property type="match status" value="1"/>
</dbReference>
<protein>
    <submittedName>
        <fullName evidence="2">Dihydrofolate reductase</fullName>
    </submittedName>
</protein>
<accession>A0A4U5JWP1</accession>
<feature type="domain" description="Bacterial bifunctional deaminase-reductase C-terminal" evidence="1">
    <location>
        <begin position="4"/>
        <end position="174"/>
    </location>
</feature>
<organism evidence="2 3">
    <name type="scientific">Luteimonas gilva</name>
    <dbReference type="NCBI Taxonomy" id="2572684"/>
    <lineage>
        <taxon>Bacteria</taxon>
        <taxon>Pseudomonadati</taxon>
        <taxon>Pseudomonadota</taxon>
        <taxon>Gammaproteobacteria</taxon>
        <taxon>Lysobacterales</taxon>
        <taxon>Lysobacteraceae</taxon>
        <taxon>Luteimonas</taxon>
    </lineage>
</organism>
<keyword evidence="3" id="KW-1185">Reference proteome</keyword>
<dbReference type="InterPro" id="IPR002734">
    <property type="entry name" value="RibDG_C"/>
</dbReference>
<dbReference type="GO" id="GO:0009231">
    <property type="term" value="P:riboflavin biosynthetic process"/>
    <property type="evidence" value="ECO:0007669"/>
    <property type="project" value="InterPro"/>
</dbReference>
<dbReference type="RefSeq" id="WP_137265301.1">
    <property type="nucleotide sequence ID" value="NZ_SZUA01000001.1"/>
</dbReference>
<proteinExistence type="predicted"/>
<evidence type="ECO:0000313" key="2">
    <source>
        <dbReference type="EMBL" id="TKR33091.1"/>
    </source>
</evidence>
<dbReference type="AlphaFoldDB" id="A0A4U5JWP1"/>
<dbReference type="PANTHER" id="PTHR38011:SF12">
    <property type="entry name" value="BIFUNCTIONAL DEAMINASE-REDUCTASE DOMAIN PROTEIN"/>
    <property type="match status" value="1"/>
</dbReference>
<comment type="caution">
    <text evidence="2">The sequence shown here is derived from an EMBL/GenBank/DDBJ whole genome shotgun (WGS) entry which is preliminary data.</text>
</comment>
<dbReference type="SUPFAM" id="SSF53597">
    <property type="entry name" value="Dihydrofolate reductase-like"/>
    <property type="match status" value="1"/>
</dbReference>
<gene>
    <name evidence="2" type="ORF">FCE95_01880</name>
</gene>